<dbReference type="InterPro" id="IPR037873">
    <property type="entry name" value="BamE-like"/>
</dbReference>
<evidence type="ECO:0000256" key="3">
    <source>
        <dbReference type="ARBA" id="ARBA00023237"/>
    </source>
</evidence>
<accession>A0A2T4YVJ6</accession>
<keyword evidence="8" id="KW-1185">Reference proteome</keyword>
<feature type="signal peptide" evidence="5">
    <location>
        <begin position="1"/>
        <end position="19"/>
    </location>
</feature>
<organism evidence="7 8">
    <name type="scientific">Sphingomonas aerolata</name>
    <dbReference type="NCBI Taxonomy" id="185951"/>
    <lineage>
        <taxon>Bacteria</taxon>
        <taxon>Pseudomonadati</taxon>
        <taxon>Pseudomonadota</taxon>
        <taxon>Alphaproteobacteria</taxon>
        <taxon>Sphingomonadales</taxon>
        <taxon>Sphingomonadaceae</taxon>
        <taxon>Sphingomonas</taxon>
    </lineage>
</organism>
<sequence length="169" mass="17836">MSVLSFRLTRRTASVAALALVGLTSAGCTQLRSHQGYVVDVDLVNSVQPGVDNRQSVLQTLGKPTLAGQFDQGDWYYLARDSRNLAFRNPRPNAQITLQISFDQQGTVTAIRRGGLDQVASISPDGKTTPTLGRQRGFFQDLFGNIGSVGAPGTGGGGGANTGTGRTRP</sequence>
<dbReference type="PANTHER" id="PTHR37482:SF1">
    <property type="entry name" value="OUTER MEMBRANE PROTEIN ASSEMBLY FACTOR BAME"/>
    <property type="match status" value="1"/>
</dbReference>
<feature type="chain" id="PRO_5015561330" evidence="5">
    <location>
        <begin position="20"/>
        <end position="169"/>
    </location>
</feature>
<dbReference type="AlphaFoldDB" id="A0A2T4YVJ6"/>
<dbReference type="InterPro" id="IPR026592">
    <property type="entry name" value="BamE"/>
</dbReference>
<feature type="region of interest" description="Disordered" evidence="4">
    <location>
        <begin position="149"/>
        <end position="169"/>
    </location>
</feature>
<name>A0A2T4YVJ6_9SPHN</name>
<feature type="domain" description="Outer membrane protein assembly factor BamE" evidence="6">
    <location>
        <begin position="36"/>
        <end position="111"/>
    </location>
</feature>
<protein>
    <submittedName>
        <fullName evidence="7">Beta-barrel assembly machine subunit BamE</fullName>
    </submittedName>
</protein>
<proteinExistence type="predicted"/>
<dbReference type="PROSITE" id="PS51257">
    <property type="entry name" value="PROKAR_LIPOPROTEIN"/>
    <property type="match status" value="1"/>
</dbReference>
<feature type="compositionally biased region" description="Gly residues" evidence="4">
    <location>
        <begin position="150"/>
        <end position="162"/>
    </location>
</feature>
<dbReference type="Gene3D" id="3.30.1450.10">
    <property type="match status" value="1"/>
</dbReference>
<dbReference type="Pfam" id="PF04355">
    <property type="entry name" value="BamE"/>
    <property type="match status" value="1"/>
</dbReference>
<evidence type="ECO:0000256" key="4">
    <source>
        <dbReference type="SAM" id="MobiDB-lite"/>
    </source>
</evidence>
<evidence type="ECO:0000256" key="5">
    <source>
        <dbReference type="SAM" id="SignalP"/>
    </source>
</evidence>
<evidence type="ECO:0000256" key="2">
    <source>
        <dbReference type="ARBA" id="ARBA00023136"/>
    </source>
</evidence>
<dbReference type="GO" id="GO:0051205">
    <property type="term" value="P:protein insertion into membrane"/>
    <property type="evidence" value="ECO:0007669"/>
    <property type="project" value="TreeGrafter"/>
</dbReference>
<dbReference type="GO" id="GO:0043165">
    <property type="term" value="P:Gram-negative-bacterium-type cell outer membrane assembly"/>
    <property type="evidence" value="ECO:0007669"/>
    <property type="project" value="TreeGrafter"/>
</dbReference>
<keyword evidence="3" id="KW-0998">Cell outer membrane</keyword>
<dbReference type="GO" id="GO:1990063">
    <property type="term" value="C:Bam protein complex"/>
    <property type="evidence" value="ECO:0007669"/>
    <property type="project" value="TreeGrafter"/>
</dbReference>
<dbReference type="GeneID" id="93688094"/>
<dbReference type="GO" id="GO:0030674">
    <property type="term" value="F:protein-macromolecule adaptor activity"/>
    <property type="evidence" value="ECO:0007669"/>
    <property type="project" value="TreeGrafter"/>
</dbReference>
<reference evidence="7 8" key="1">
    <citation type="submission" date="2018-04" db="EMBL/GenBank/DDBJ databases">
        <title>Genomic Encyclopedia of Type Strains, Phase III (KMG-III): the genomes of soil and plant-associated and newly described type strains.</title>
        <authorList>
            <person name="Whitman W."/>
        </authorList>
    </citation>
    <scope>NUCLEOTIDE SEQUENCE [LARGE SCALE GENOMIC DNA]</scope>
    <source>
        <strain evidence="7 8">NW12</strain>
    </source>
</reference>
<evidence type="ECO:0000256" key="1">
    <source>
        <dbReference type="ARBA" id="ARBA00022729"/>
    </source>
</evidence>
<dbReference type="Proteomes" id="UP000240996">
    <property type="component" value="Unassembled WGS sequence"/>
</dbReference>
<dbReference type="RefSeq" id="WP_031396395.1">
    <property type="nucleotide sequence ID" value="NZ_CP098762.1"/>
</dbReference>
<keyword evidence="1 5" id="KW-0732">Signal</keyword>
<evidence type="ECO:0000313" key="8">
    <source>
        <dbReference type="Proteomes" id="UP000240996"/>
    </source>
</evidence>
<gene>
    <name evidence="7" type="ORF">C8J24_1241</name>
</gene>
<dbReference type="InterPro" id="IPR007450">
    <property type="entry name" value="BamE_dom"/>
</dbReference>
<evidence type="ECO:0000313" key="7">
    <source>
        <dbReference type="EMBL" id="PTM47837.1"/>
    </source>
</evidence>
<comment type="caution">
    <text evidence="7">The sequence shown here is derived from an EMBL/GenBank/DDBJ whole genome shotgun (WGS) entry which is preliminary data.</text>
</comment>
<keyword evidence="2" id="KW-0472">Membrane</keyword>
<dbReference type="PANTHER" id="PTHR37482">
    <property type="entry name" value="OUTER MEMBRANE PROTEIN ASSEMBLY FACTOR BAME"/>
    <property type="match status" value="1"/>
</dbReference>
<dbReference type="EMBL" id="PZZN01000001">
    <property type="protein sequence ID" value="PTM47837.1"/>
    <property type="molecule type" value="Genomic_DNA"/>
</dbReference>
<evidence type="ECO:0000259" key="6">
    <source>
        <dbReference type="Pfam" id="PF04355"/>
    </source>
</evidence>